<dbReference type="Proteomes" id="UP000008281">
    <property type="component" value="Unassembled WGS sequence"/>
</dbReference>
<organism evidence="3">
    <name type="scientific">Caenorhabditis remanei</name>
    <name type="common">Caenorhabditis vulgaris</name>
    <dbReference type="NCBI Taxonomy" id="31234"/>
    <lineage>
        <taxon>Eukaryota</taxon>
        <taxon>Metazoa</taxon>
        <taxon>Ecdysozoa</taxon>
        <taxon>Nematoda</taxon>
        <taxon>Chromadorea</taxon>
        <taxon>Rhabditida</taxon>
        <taxon>Rhabditina</taxon>
        <taxon>Rhabditomorpha</taxon>
        <taxon>Rhabditoidea</taxon>
        <taxon>Rhabditidae</taxon>
        <taxon>Peloderinae</taxon>
        <taxon>Caenorhabditis</taxon>
    </lineage>
</organism>
<keyword evidence="3" id="KW-1185">Reference proteome</keyword>
<name>E3LW92_CAERE</name>
<dbReference type="FunCoup" id="E3LW92">
    <property type="interactions" value="1338"/>
</dbReference>
<gene>
    <name evidence="2" type="ORF">CRE_03040</name>
</gene>
<evidence type="ECO:0000313" key="3">
    <source>
        <dbReference type="Proteomes" id="UP000008281"/>
    </source>
</evidence>
<reference evidence="2" key="1">
    <citation type="submission" date="2007-07" db="EMBL/GenBank/DDBJ databases">
        <title>PCAP assembly of the Caenorhabditis remanei genome.</title>
        <authorList>
            <consortium name="The Caenorhabditis remanei Sequencing Consortium"/>
            <person name="Wilson R.K."/>
        </authorList>
    </citation>
    <scope>NUCLEOTIDE SEQUENCE [LARGE SCALE GENOMIC DNA]</scope>
    <source>
        <strain evidence="2">PB4641</strain>
    </source>
</reference>
<proteinExistence type="predicted"/>
<dbReference type="HOGENOM" id="CLU_934604_0_0_1"/>
<accession>E3LW92</accession>
<feature type="compositionally biased region" description="Acidic residues" evidence="1">
    <location>
        <begin position="282"/>
        <end position="291"/>
    </location>
</feature>
<evidence type="ECO:0000256" key="1">
    <source>
        <dbReference type="SAM" id="MobiDB-lite"/>
    </source>
</evidence>
<evidence type="ECO:0000313" key="2">
    <source>
        <dbReference type="EMBL" id="EFO83523.1"/>
    </source>
</evidence>
<dbReference type="AlphaFoldDB" id="E3LW92"/>
<sequence length="291" mass="32280">MDSTSSPLAFPIEISRKNLMEKRRHEGINKAVKDIKDELIQQGYATEKDLKSQNDVLFCAAQVVAEVDLKQKYPTDVPMKNLMEAVGRRKARAGKMQFRRIQKADALKNLKDFIMRNELGTVAQRSKDEHLQTLLITLDYLKTLPNKVAPTPVLLSDPKLSVSSETDSTMLPAIAKFGCLPPAAPTMVPSSPTAKQADMTGQPKMFPSVAPSGNFEINQTIPFFPTSPFLLPSVLAAPIWPMNPAALQMNYNFQSILQNMGYKLQTNQCSQSSTNEKCSTDCDNEDVDVLN</sequence>
<protein>
    <submittedName>
        <fullName evidence="2">Uncharacterized protein</fullName>
    </submittedName>
</protein>
<dbReference type="InParanoid" id="E3LW92"/>
<dbReference type="EMBL" id="DS268417">
    <property type="protein sequence ID" value="EFO83523.1"/>
    <property type="molecule type" value="Genomic_DNA"/>
</dbReference>
<feature type="region of interest" description="Disordered" evidence="1">
    <location>
        <begin position="272"/>
        <end position="291"/>
    </location>
</feature>